<evidence type="ECO:0000313" key="2">
    <source>
        <dbReference type="Proteomes" id="UP000199317"/>
    </source>
</evidence>
<reference evidence="2" key="1">
    <citation type="submission" date="2016-10" db="EMBL/GenBank/DDBJ databases">
        <authorList>
            <person name="Varghese N."/>
            <person name="Submissions S."/>
        </authorList>
    </citation>
    <scope>NUCLEOTIDE SEQUENCE [LARGE SCALE GENOMIC DNA]</scope>
    <source>
        <strain evidence="2">DSM 17101</strain>
    </source>
</reference>
<dbReference type="EMBL" id="FNJL01000028">
    <property type="protein sequence ID" value="SDP80810.1"/>
    <property type="molecule type" value="Genomic_DNA"/>
</dbReference>
<organism evidence="1 2">
    <name type="scientific">Paracidovorax cattleyae</name>
    <dbReference type="NCBI Taxonomy" id="80868"/>
    <lineage>
        <taxon>Bacteria</taxon>
        <taxon>Pseudomonadati</taxon>
        <taxon>Pseudomonadota</taxon>
        <taxon>Betaproteobacteria</taxon>
        <taxon>Burkholderiales</taxon>
        <taxon>Comamonadaceae</taxon>
        <taxon>Paracidovorax</taxon>
    </lineage>
</organism>
<gene>
    <name evidence="1" type="ORF">SAMN04489708_12810</name>
</gene>
<sequence>MSPARAVGDTVAMKTIDEMLNLELLTPEQHHQIDAWIAQADSPEDILRMPAPLWQAVERASEAMGVNADLLRPPALDAGRTL</sequence>
<dbReference type="AlphaFoldDB" id="A0A1H0VQT0"/>
<accession>A0A1H0VQT0</accession>
<dbReference type="Proteomes" id="UP000199317">
    <property type="component" value="Unassembled WGS sequence"/>
</dbReference>
<proteinExistence type="predicted"/>
<name>A0A1H0VQT0_9BURK</name>
<keyword evidence="2" id="KW-1185">Reference proteome</keyword>
<evidence type="ECO:0000313" key="1">
    <source>
        <dbReference type="EMBL" id="SDP80810.1"/>
    </source>
</evidence>
<protein>
    <submittedName>
        <fullName evidence="1">Uncharacterized protein</fullName>
    </submittedName>
</protein>